<dbReference type="SMART" id="SM00822">
    <property type="entry name" value="PKS_KR"/>
    <property type="match status" value="1"/>
</dbReference>
<evidence type="ECO:0000256" key="7">
    <source>
        <dbReference type="ARBA" id="ARBA00023002"/>
    </source>
</evidence>
<dbReference type="Gene3D" id="3.40.50.720">
    <property type="entry name" value="NAD(P)-binding Rossmann-like Domain"/>
    <property type="match status" value="1"/>
</dbReference>
<evidence type="ECO:0000256" key="10">
    <source>
        <dbReference type="ARBA" id="ARBA00023268"/>
    </source>
</evidence>
<reference evidence="14" key="2">
    <citation type="submission" date="2021-09" db="EMBL/GenBank/DDBJ databases">
        <authorList>
            <person name="Jia N."/>
            <person name="Wang J."/>
            <person name="Shi W."/>
            <person name="Du L."/>
            <person name="Sun Y."/>
            <person name="Zhan W."/>
            <person name="Jiang J."/>
            <person name="Wang Q."/>
            <person name="Zhang B."/>
            <person name="Ji P."/>
            <person name="Sakyi L.B."/>
            <person name="Cui X."/>
            <person name="Yuan T."/>
            <person name="Jiang B."/>
            <person name="Yang W."/>
            <person name="Lam T.T.-Y."/>
            <person name="Chang Q."/>
            <person name="Ding S."/>
            <person name="Wang X."/>
            <person name="Zhu J."/>
            <person name="Ruan X."/>
            <person name="Zhao L."/>
            <person name="Wei J."/>
            <person name="Que T."/>
            <person name="Du C."/>
            <person name="Cheng J."/>
            <person name="Dai P."/>
            <person name="Han X."/>
            <person name="Huang E."/>
            <person name="Gao Y."/>
            <person name="Liu J."/>
            <person name="Shao H."/>
            <person name="Ye R."/>
            <person name="Li L."/>
            <person name="Wei W."/>
            <person name="Wang X."/>
            <person name="Wang C."/>
            <person name="Huo Q."/>
            <person name="Li W."/>
            <person name="Guo W."/>
            <person name="Chen H."/>
            <person name="Chen S."/>
            <person name="Zhou L."/>
            <person name="Zhou L."/>
            <person name="Ni X."/>
            <person name="Tian J."/>
            <person name="Zhou Y."/>
            <person name="Sheng Y."/>
            <person name="Liu T."/>
            <person name="Pan Y."/>
            <person name="Xia L."/>
            <person name="Li J."/>
            <person name="Zhao F."/>
            <person name="Cao W."/>
        </authorList>
    </citation>
    <scope>NUCLEOTIDE SEQUENCE</scope>
    <source>
        <strain evidence="14">Rmic-2018</strain>
        <tissue evidence="14">Larvae</tissue>
    </source>
</reference>
<feature type="active site" description="Proton donor; for dehydratase activity" evidence="11">
    <location>
        <position position="495"/>
    </location>
</feature>
<evidence type="ECO:0000256" key="2">
    <source>
        <dbReference type="ARBA" id="ARBA00022516"/>
    </source>
</evidence>
<dbReference type="InterPro" id="IPR036736">
    <property type="entry name" value="ACP-like_sf"/>
</dbReference>
<dbReference type="InterPro" id="IPR014043">
    <property type="entry name" value="Acyl_transferase_dom"/>
</dbReference>
<evidence type="ECO:0000256" key="3">
    <source>
        <dbReference type="ARBA" id="ARBA00022553"/>
    </source>
</evidence>
<dbReference type="Gene3D" id="3.30.70.3290">
    <property type="match status" value="1"/>
</dbReference>
<dbReference type="Gene3D" id="3.10.129.110">
    <property type="entry name" value="Polyketide synthase dehydratase"/>
    <property type="match status" value="1"/>
</dbReference>
<dbReference type="InterPro" id="IPR011032">
    <property type="entry name" value="GroES-like_sf"/>
</dbReference>
<dbReference type="SMART" id="SM00823">
    <property type="entry name" value="PKS_PP"/>
    <property type="match status" value="1"/>
</dbReference>
<keyword evidence="2" id="KW-0444">Lipid biosynthesis</keyword>
<dbReference type="PANTHER" id="PTHR43775:SF7">
    <property type="entry name" value="FATTY ACID SYNTHASE"/>
    <property type="match status" value="1"/>
</dbReference>
<dbReference type="InterPro" id="IPR001227">
    <property type="entry name" value="Ac_transferase_dom_sf"/>
</dbReference>
<dbReference type="InterPro" id="IPR013968">
    <property type="entry name" value="PKS_KR"/>
</dbReference>
<evidence type="ECO:0000256" key="9">
    <source>
        <dbReference type="ARBA" id="ARBA00023160"/>
    </source>
</evidence>
<dbReference type="Gene3D" id="3.40.366.10">
    <property type="entry name" value="Malonyl-Coenzyme A Acyl Carrier Protein, domain 2"/>
    <property type="match status" value="1"/>
</dbReference>
<dbReference type="SMART" id="SM00829">
    <property type="entry name" value="PKS_ER"/>
    <property type="match status" value="1"/>
</dbReference>
<dbReference type="InterPro" id="IPR020806">
    <property type="entry name" value="PKS_PP-bd"/>
</dbReference>
<dbReference type="SUPFAM" id="SSF51735">
    <property type="entry name" value="NAD(P)-binding Rossmann-fold domains"/>
    <property type="match status" value="2"/>
</dbReference>
<evidence type="ECO:0000256" key="11">
    <source>
        <dbReference type="PROSITE-ProRule" id="PRU01363"/>
    </source>
</evidence>
<sequence>MTYAETVTENGGDMNETDEASMRPWRGGRLTEGGWIRCGIVFIGSRGKVSLREVVVDFAAGWNKHIVNTSSAICKPVRSSDKGLCMHQRAGLTWEEAKRRGRDGVEAACHNGEDSVTVSGPADAVAELVKELRAEELFARVVNTMDVAFHSAQMQRVGPALLKHYKEVIPEPKTRGNRWISSSVPESRWGQPIAQRCSAEYFVNNLVSPVLFCEALRHVPKDAIVVEFAPHCLLLSILHRELGSGASCLGLMKKDADNHSFFLGSLGKLHTLGVQLDPSALYPSVPWPLPRGTPNIGHLVSWDHTQQWAVASWRDVPTLVEGKDDIFNIDVHGNEDIAYLAGHRLAGEVTIPVGIHLLLAWKSLSRRHGKPAEEVPVVFENVKVHRNVVLPETGTVRLVVTIMYSSGEFEVCEEGTVAASGSIRIDDAGDPSIDADTLAASAEKVAFDLDSEDVYKELTVRGYDYLGDFRGILKADVREPCGKLRWKKNWVTFVDSVIQFVMFRSPVRVLRMPTTIEFLRFDPCVHAGVLEKSGDTGVEVIYNKITDTCHAGGVLIRGICTDTVYSDVEEQKAVVEEYHFVPYFDDTDSKDKRESLTREYVEVCCSVARRALGDCFEVKSFARELMNDLRDVPEHVVKQYLKERREGHGLLRFLHDVQKQAERPGTSLSAYVQSAMPTHKEDLEADILNTALFEEDPLRFLLDIAVENSSPKSFQILELAAQGSDLLLVTWLAKYISEYSLVPATQYIVAHPSPEKVSGKVPQGTTVMPLGSASSKKTLPEADLIVTRSATWVDKSGATDVAEELYAVCRENGFVLLAQRAALTPVESVIGEIGGLRPAATSADEVQAQFSKHGLRLVAFKSNNLSALYLFRKRSMALEEVKQEIVPVDGETGDLVDSVKRKALDYEWKPRGENMWLLAEEAGTSGVIGLANCLRHESGGGHIRCVLDAGCSGTSKVADFSTRRPEYKDVMEKDLVMNVYRNGRWGSYRHVVAKSSTAKNTRFAVLNVRKRGDPSSLTWYESPVPYNTPPAAKGATGPVMCDVHFAAVNSRDVRFATGNLLPETVAGVADMAISGSMLGQEFSGTDQTGLRVMGLVTGQALATVVAADPVLLWEVPDTWTMTEASTVPLSYATVYHALLVRGNMRPGESVLVHSGSGCLGQAAIAVALSMGCIVFASVGSAREKQFLKDRFPQLEDGNIVNYNGLCLEEYILDPTKGKGVDLVFHSLQSANRDVIIHCLAPNGRYLFHDAVDSSFPSLPPQGLSSKRKVLNVTVIRTDALHANDPSAAEEKWRVAELVREGISSGAVKPLPVTVFAREQASHAFTPEACEASTNKVVLQIQLEGSHQTEDGSSPFTIEAIARTYFYTHKAYVVVGEASSVALELVDWMVTRGCRKVLLTGGRGMVTGYQRLCLHRWQTAGASVVVSEVDVSTPQGALQVIKDAEAMGPVGGIFNVSLCHEDGLTADRATEARKIDYKTKVDGARHLDEHSRKMCSQLDHFVVFSSMCSGRGTPKSSLSGYVDSALERLCERRAADGFPGLAIQWGIIDGNSFNDSQSTEAVFEGTQPQRMKSFLEVMERFLNQSHPIVSSFVKAEVHSSSDKKSEKNHLVDSVTRILGFQDSSTLNQDSSLGELGLDSIMGVQILKVLEESTGLALSVQGIRHVTLNDLRAMSEERRVN</sequence>
<dbReference type="VEuPathDB" id="VectorBase:LOC119179259"/>
<dbReference type="EMBL" id="JABSTU010000002">
    <property type="protein sequence ID" value="KAH8038083.1"/>
    <property type="molecule type" value="Genomic_DNA"/>
</dbReference>
<dbReference type="InterPro" id="IPR029063">
    <property type="entry name" value="SAM-dependent_MTases_sf"/>
</dbReference>
<dbReference type="InterPro" id="IPR020807">
    <property type="entry name" value="PKS_DH"/>
</dbReference>
<feature type="region of interest" description="Disordered" evidence="12">
    <location>
        <begin position="1"/>
        <end position="25"/>
    </location>
</feature>
<dbReference type="InterPro" id="IPR009081">
    <property type="entry name" value="PP-bd_ACP"/>
</dbReference>
<dbReference type="GO" id="GO:0031177">
    <property type="term" value="F:phosphopantetheine binding"/>
    <property type="evidence" value="ECO:0007669"/>
    <property type="project" value="InterPro"/>
</dbReference>
<dbReference type="Gene3D" id="1.10.1200.10">
    <property type="entry name" value="ACP-like"/>
    <property type="match status" value="1"/>
</dbReference>
<evidence type="ECO:0000313" key="15">
    <source>
        <dbReference type="Proteomes" id="UP000821866"/>
    </source>
</evidence>
<dbReference type="Proteomes" id="UP000821866">
    <property type="component" value="Chromosome 10"/>
</dbReference>
<evidence type="ECO:0000256" key="1">
    <source>
        <dbReference type="ARBA" id="ARBA00022450"/>
    </source>
</evidence>
<organism evidence="14 15">
    <name type="scientific">Rhipicephalus microplus</name>
    <name type="common">Cattle tick</name>
    <name type="synonym">Boophilus microplus</name>
    <dbReference type="NCBI Taxonomy" id="6941"/>
    <lineage>
        <taxon>Eukaryota</taxon>
        <taxon>Metazoa</taxon>
        <taxon>Ecdysozoa</taxon>
        <taxon>Arthropoda</taxon>
        <taxon>Chelicerata</taxon>
        <taxon>Arachnida</taxon>
        <taxon>Acari</taxon>
        <taxon>Parasitiformes</taxon>
        <taxon>Ixodida</taxon>
        <taxon>Ixodoidea</taxon>
        <taxon>Ixodidae</taxon>
        <taxon>Rhipicephalinae</taxon>
        <taxon>Rhipicephalus</taxon>
        <taxon>Boophilus</taxon>
    </lineage>
</organism>
<keyword evidence="10" id="KW-0511">Multifunctional enzyme</keyword>
<dbReference type="InterPro" id="IPR016036">
    <property type="entry name" value="Malonyl_transacylase_ACP-bd"/>
</dbReference>
<dbReference type="Pfam" id="PF21149">
    <property type="entry name" value="FAS_pseudo-KR"/>
    <property type="match status" value="1"/>
</dbReference>
<dbReference type="SUPFAM" id="SSF47336">
    <property type="entry name" value="ACP-like"/>
    <property type="match status" value="1"/>
</dbReference>
<evidence type="ECO:0000256" key="8">
    <source>
        <dbReference type="ARBA" id="ARBA00023098"/>
    </source>
</evidence>
<evidence type="ECO:0000313" key="14">
    <source>
        <dbReference type="EMBL" id="KAH8038083.1"/>
    </source>
</evidence>
<dbReference type="CDD" id="cd05195">
    <property type="entry name" value="enoyl_red"/>
    <property type="match status" value="1"/>
</dbReference>
<dbReference type="PANTHER" id="PTHR43775">
    <property type="entry name" value="FATTY ACID SYNTHASE"/>
    <property type="match status" value="1"/>
</dbReference>
<evidence type="ECO:0000259" key="13">
    <source>
        <dbReference type="PROSITE" id="PS52019"/>
    </source>
</evidence>
<proteinExistence type="predicted"/>
<keyword evidence="4" id="KW-0808">Transferase</keyword>
<dbReference type="SUPFAM" id="SSF50129">
    <property type="entry name" value="GroES-like"/>
    <property type="match status" value="1"/>
</dbReference>
<dbReference type="InterPro" id="IPR050091">
    <property type="entry name" value="PKS_NRPS_Biosynth_Enz"/>
</dbReference>
<keyword evidence="7" id="KW-0560">Oxidoreductase</keyword>
<dbReference type="SMART" id="SM00827">
    <property type="entry name" value="PKS_AT"/>
    <property type="match status" value="1"/>
</dbReference>
<dbReference type="Gene3D" id="3.90.180.10">
    <property type="entry name" value="Medium-chain alcohol dehydrogenases, catalytic domain"/>
    <property type="match status" value="1"/>
</dbReference>
<dbReference type="InterPro" id="IPR049900">
    <property type="entry name" value="PKS_mFAS_DH"/>
</dbReference>
<keyword evidence="8" id="KW-0443">Lipid metabolism</keyword>
<dbReference type="InterPro" id="IPR057326">
    <property type="entry name" value="KR_dom"/>
</dbReference>
<keyword evidence="9" id="KW-0275">Fatty acid biosynthesis</keyword>
<evidence type="ECO:0000256" key="6">
    <source>
        <dbReference type="ARBA" id="ARBA00022857"/>
    </source>
</evidence>
<dbReference type="InterPro" id="IPR016035">
    <property type="entry name" value="Acyl_Trfase/lysoPLipase"/>
</dbReference>
<dbReference type="InterPro" id="IPR020843">
    <property type="entry name" value="ER"/>
</dbReference>
<protein>
    <recommendedName>
        <fullName evidence="13">PKS/mFAS DH domain-containing protein</fullName>
    </recommendedName>
</protein>
<dbReference type="InterPro" id="IPR036291">
    <property type="entry name" value="NAD(P)-bd_dom_sf"/>
</dbReference>
<dbReference type="InterPro" id="IPR049391">
    <property type="entry name" value="FAS_pseudo-KR"/>
</dbReference>
<name>A0A9J6EUC4_RHIMP</name>
<keyword evidence="6" id="KW-0521">NADP</keyword>
<dbReference type="GO" id="GO:0016491">
    <property type="term" value="F:oxidoreductase activity"/>
    <property type="evidence" value="ECO:0007669"/>
    <property type="project" value="UniProtKB-KW"/>
</dbReference>
<dbReference type="PROSITE" id="PS52019">
    <property type="entry name" value="PKS_MFAS_DH"/>
    <property type="match status" value="1"/>
</dbReference>
<keyword evidence="5" id="KW-0276">Fatty acid metabolism</keyword>
<dbReference type="Pfam" id="PF08659">
    <property type="entry name" value="KR"/>
    <property type="match status" value="1"/>
</dbReference>
<dbReference type="SUPFAM" id="SSF55048">
    <property type="entry name" value="Probable ACP-binding domain of malonyl-CoA ACP transacylase"/>
    <property type="match status" value="1"/>
</dbReference>
<dbReference type="GO" id="GO:0006633">
    <property type="term" value="P:fatty acid biosynthetic process"/>
    <property type="evidence" value="ECO:0007669"/>
    <property type="project" value="UniProtKB-KW"/>
</dbReference>
<dbReference type="GO" id="GO:0004312">
    <property type="term" value="F:fatty acid synthase activity"/>
    <property type="evidence" value="ECO:0007669"/>
    <property type="project" value="TreeGrafter"/>
</dbReference>
<evidence type="ECO:0000256" key="5">
    <source>
        <dbReference type="ARBA" id="ARBA00022832"/>
    </source>
</evidence>
<feature type="region of interest" description="C-terminal hotdog fold" evidence="11">
    <location>
        <begin position="446"/>
        <end position="589"/>
    </location>
</feature>
<dbReference type="SMART" id="SM00826">
    <property type="entry name" value="PKS_DH"/>
    <property type="match status" value="1"/>
</dbReference>
<comment type="caution">
    <text evidence="14">The sequence shown here is derived from an EMBL/GenBank/DDBJ whole genome shotgun (WGS) entry which is preliminary data.</text>
</comment>
<dbReference type="VEuPathDB" id="VectorBase:LOC119179258"/>
<feature type="active site" description="Proton acceptor; for dehydratase activity" evidence="11">
    <location>
        <position position="343"/>
    </location>
</feature>
<evidence type="ECO:0000256" key="4">
    <source>
        <dbReference type="ARBA" id="ARBA00022679"/>
    </source>
</evidence>
<keyword evidence="3" id="KW-0597">Phosphoprotein</keyword>
<accession>A0A9J6EUC4</accession>
<feature type="domain" description="PKS/mFAS DH" evidence="13">
    <location>
        <begin position="293"/>
        <end position="589"/>
    </location>
</feature>
<reference evidence="14" key="1">
    <citation type="journal article" date="2020" name="Cell">
        <title>Large-Scale Comparative Analyses of Tick Genomes Elucidate Their Genetic Diversity and Vector Capacities.</title>
        <authorList>
            <consortium name="Tick Genome and Microbiome Consortium (TIGMIC)"/>
            <person name="Jia N."/>
            <person name="Wang J."/>
            <person name="Shi W."/>
            <person name="Du L."/>
            <person name="Sun Y."/>
            <person name="Zhan W."/>
            <person name="Jiang J.F."/>
            <person name="Wang Q."/>
            <person name="Zhang B."/>
            <person name="Ji P."/>
            <person name="Bell-Sakyi L."/>
            <person name="Cui X.M."/>
            <person name="Yuan T.T."/>
            <person name="Jiang B.G."/>
            <person name="Yang W.F."/>
            <person name="Lam T.T."/>
            <person name="Chang Q.C."/>
            <person name="Ding S.J."/>
            <person name="Wang X.J."/>
            <person name="Zhu J.G."/>
            <person name="Ruan X.D."/>
            <person name="Zhao L."/>
            <person name="Wei J.T."/>
            <person name="Ye R.Z."/>
            <person name="Que T.C."/>
            <person name="Du C.H."/>
            <person name="Zhou Y.H."/>
            <person name="Cheng J.X."/>
            <person name="Dai P.F."/>
            <person name="Guo W.B."/>
            <person name="Han X.H."/>
            <person name="Huang E.J."/>
            <person name="Li L.F."/>
            <person name="Wei W."/>
            <person name="Gao Y.C."/>
            <person name="Liu J.Z."/>
            <person name="Shao H.Z."/>
            <person name="Wang X."/>
            <person name="Wang C.C."/>
            <person name="Yang T.C."/>
            <person name="Huo Q.B."/>
            <person name="Li W."/>
            <person name="Chen H.Y."/>
            <person name="Chen S.E."/>
            <person name="Zhou L.G."/>
            <person name="Ni X.B."/>
            <person name="Tian J.H."/>
            <person name="Sheng Y."/>
            <person name="Liu T."/>
            <person name="Pan Y.S."/>
            <person name="Xia L.Y."/>
            <person name="Li J."/>
            <person name="Zhao F."/>
            <person name="Cao W.C."/>
        </authorList>
    </citation>
    <scope>NUCLEOTIDE SEQUENCE</scope>
    <source>
        <strain evidence="14">Rmic-2018</strain>
    </source>
</reference>
<feature type="region of interest" description="N-terminal hotdog fold" evidence="11">
    <location>
        <begin position="293"/>
        <end position="430"/>
    </location>
</feature>
<gene>
    <name evidence="14" type="ORF">HPB51_021640</name>
</gene>
<dbReference type="InterPro" id="IPR042104">
    <property type="entry name" value="PKS_dehydratase_sf"/>
</dbReference>
<keyword evidence="1" id="KW-0596">Phosphopantetheine</keyword>
<dbReference type="Pfam" id="PF00550">
    <property type="entry name" value="PP-binding"/>
    <property type="match status" value="1"/>
</dbReference>
<evidence type="ECO:0000256" key="12">
    <source>
        <dbReference type="SAM" id="MobiDB-lite"/>
    </source>
</evidence>
<keyword evidence="15" id="KW-1185">Reference proteome</keyword>
<dbReference type="SUPFAM" id="SSF52151">
    <property type="entry name" value="FabD/lysophospholipase-like"/>
    <property type="match status" value="1"/>
</dbReference>
<dbReference type="Gene3D" id="3.40.50.150">
    <property type="entry name" value="Vaccinia Virus protein VP39"/>
    <property type="match status" value="1"/>
</dbReference>
<dbReference type="Pfam" id="PF00698">
    <property type="entry name" value="Acyl_transf_1"/>
    <property type="match status" value="1"/>
</dbReference>